<dbReference type="SUPFAM" id="SSF58104">
    <property type="entry name" value="Methyl-accepting chemotaxis protein (MCP) signaling domain"/>
    <property type="match status" value="1"/>
</dbReference>
<comment type="caution">
    <text evidence="3">The sequence shown here is derived from an EMBL/GenBank/DDBJ whole genome shotgun (WGS) entry which is preliminary data.</text>
</comment>
<dbReference type="PANTHER" id="PTHR43531">
    <property type="entry name" value="PROTEIN ICFG"/>
    <property type="match status" value="1"/>
</dbReference>
<organism evidence="3">
    <name type="scientific">bioreactor metagenome</name>
    <dbReference type="NCBI Taxonomy" id="1076179"/>
    <lineage>
        <taxon>unclassified sequences</taxon>
        <taxon>metagenomes</taxon>
        <taxon>ecological metagenomes</taxon>
    </lineage>
</organism>
<dbReference type="GO" id="GO:0005886">
    <property type="term" value="C:plasma membrane"/>
    <property type="evidence" value="ECO:0007669"/>
    <property type="project" value="TreeGrafter"/>
</dbReference>
<dbReference type="PRINTS" id="PR00260">
    <property type="entry name" value="CHEMTRNSDUCR"/>
</dbReference>
<name>A0A645GBA0_9ZZZZ</name>
<dbReference type="GO" id="GO:0006935">
    <property type="term" value="P:chemotaxis"/>
    <property type="evidence" value="ECO:0007669"/>
    <property type="project" value="UniProtKB-KW"/>
</dbReference>
<dbReference type="SMART" id="SM00283">
    <property type="entry name" value="MA"/>
    <property type="match status" value="1"/>
</dbReference>
<dbReference type="InterPro" id="IPR004090">
    <property type="entry name" value="Chemotax_Me-accpt_rcpt"/>
</dbReference>
<dbReference type="Gene3D" id="1.10.287.950">
    <property type="entry name" value="Methyl-accepting chemotaxis protein"/>
    <property type="match status" value="1"/>
</dbReference>
<evidence type="ECO:0000259" key="2">
    <source>
        <dbReference type="PROSITE" id="PS50111"/>
    </source>
</evidence>
<protein>
    <submittedName>
        <fullName evidence="3">Methyl-accepting chemotaxis protein IV</fullName>
    </submittedName>
</protein>
<dbReference type="InterPro" id="IPR004089">
    <property type="entry name" value="MCPsignal_dom"/>
</dbReference>
<dbReference type="PROSITE" id="PS50111">
    <property type="entry name" value="CHEMOTAXIS_TRANSDUC_2"/>
    <property type="match status" value="1"/>
</dbReference>
<proteinExistence type="predicted"/>
<dbReference type="GO" id="GO:0004888">
    <property type="term" value="F:transmembrane signaling receptor activity"/>
    <property type="evidence" value="ECO:0007669"/>
    <property type="project" value="InterPro"/>
</dbReference>
<reference evidence="3" key="1">
    <citation type="submission" date="2019-08" db="EMBL/GenBank/DDBJ databases">
        <authorList>
            <person name="Kucharzyk K."/>
            <person name="Murdoch R.W."/>
            <person name="Higgins S."/>
            <person name="Loffler F."/>
        </authorList>
    </citation>
    <scope>NUCLEOTIDE SEQUENCE</scope>
</reference>
<dbReference type="InterPro" id="IPR051310">
    <property type="entry name" value="MCP_chemotaxis"/>
</dbReference>
<feature type="domain" description="Methyl-accepting transducer" evidence="2">
    <location>
        <begin position="1"/>
        <end position="129"/>
    </location>
</feature>
<evidence type="ECO:0000256" key="1">
    <source>
        <dbReference type="ARBA" id="ARBA00022500"/>
    </source>
</evidence>
<dbReference type="Pfam" id="PF00015">
    <property type="entry name" value="MCPsignal"/>
    <property type="match status" value="1"/>
</dbReference>
<dbReference type="GO" id="GO:0007165">
    <property type="term" value="P:signal transduction"/>
    <property type="evidence" value="ECO:0007669"/>
    <property type="project" value="InterPro"/>
</dbReference>
<accession>A0A645GBA0</accession>
<dbReference type="EMBL" id="VSSQ01071468">
    <property type="protein sequence ID" value="MPN23069.1"/>
    <property type="molecule type" value="Genomic_DNA"/>
</dbReference>
<dbReference type="PANTHER" id="PTHR43531:SF11">
    <property type="entry name" value="METHYL-ACCEPTING CHEMOTAXIS PROTEIN 3"/>
    <property type="match status" value="1"/>
</dbReference>
<gene>
    <name evidence="3" type="primary">tap_17</name>
    <name evidence="3" type="ORF">SDC9_170454</name>
</gene>
<evidence type="ECO:0000313" key="3">
    <source>
        <dbReference type="EMBL" id="MPN23069.1"/>
    </source>
</evidence>
<keyword evidence="1" id="KW-0145">Chemotaxis</keyword>
<dbReference type="AlphaFoldDB" id="A0A645GBA0"/>
<sequence length="178" mass="18706">MVVIYDKKAAIEAARAGEAGKGFAVVADEVRTLAAKSAEATKQTGELIQNSVETILEGQKLSPQTVVILKDVAAKAQLVEQSIQDINAASTQQAQAIEQITDGLAQVSSVVQTNAATAERSSAASEELSAQAQTLQREAGNFKLTATHENDASSAAFFTDPVIHAMDSTFVGNSHNKY</sequence>